<sequence>MTLTRRDLLRTSIAVGAAGAALPVFTATANAAAPVIASCQTWGAREPRAAVEVLDRRPTYIVVHHTAGPNSGDLSLEHAYAISRSIQDHHMDNNGWIDSGQQLTNSRGGHVTEGRHRSLEALRDGTRHLMGANVGDHNSEVIGIENEGLYTSVDVPARLWNSLVGLVAYIARQYDIAPSEIRGHRDFNSTECPGGVLYGRLPELRTAVGGVLGRAVAHPQTWPLLKPGDTGDRVKAAQHLLRERGSRDLPADGVFGAATAAAVRRFGDAAGLRSDPCYASRVADESGFLGAGAWPALIRPVELSEASEAAAAARTLLRDRSLTRVESRDWRTLLNG</sequence>
<dbReference type="PANTHER" id="PTHR11022">
    <property type="entry name" value="PEPTIDOGLYCAN RECOGNITION PROTEIN"/>
    <property type="match status" value="1"/>
</dbReference>
<dbReference type="SMART" id="SM00701">
    <property type="entry name" value="PGRP"/>
    <property type="match status" value="1"/>
</dbReference>
<dbReference type="Proteomes" id="UP000019277">
    <property type="component" value="Unassembled WGS sequence"/>
</dbReference>
<dbReference type="CDD" id="cd06583">
    <property type="entry name" value="PGRP"/>
    <property type="match status" value="1"/>
</dbReference>
<dbReference type="InterPro" id="IPR036505">
    <property type="entry name" value="Amidase/PGRP_sf"/>
</dbReference>
<dbReference type="STRING" id="909613.UO65_2510"/>
<comment type="similarity">
    <text evidence="1">Belongs to the N-acetylmuramoyl-L-alanine amidase 2 family.</text>
</comment>
<dbReference type="InterPro" id="IPR036365">
    <property type="entry name" value="PGBD-like_sf"/>
</dbReference>
<evidence type="ECO:0008006" key="7">
    <source>
        <dbReference type="Google" id="ProtNLM"/>
    </source>
</evidence>
<dbReference type="SUPFAM" id="SSF47090">
    <property type="entry name" value="PGBD-like"/>
    <property type="match status" value="1"/>
</dbReference>
<dbReference type="AlphaFoldDB" id="W7J7Y5"/>
<dbReference type="GO" id="GO:0008270">
    <property type="term" value="F:zinc ion binding"/>
    <property type="evidence" value="ECO:0007669"/>
    <property type="project" value="InterPro"/>
</dbReference>
<feature type="signal peptide" evidence="2">
    <location>
        <begin position="1"/>
        <end position="31"/>
    </location>
</feature>
<dbReference type="eggNOG" id="COG3023">
    <property type="taxonomic scope" value="Bacteria"/>
</dbReference>
<evidence type="ECO:0000313" key="6">
    <source>
        <dbReference type="Proteomes" id="UP000019277"/>
    </source>
</evidence>
<gene>
    <name evidence="5" type="ORF">UO65_2510</name>
</gene>
<accession>W7J7Y5</accession>
<keyword evidence="2" id="KW-0732">Signal</keyword>
<evidence type="ECO:0000256" key="2">
    <source>
        <dbReference type="SAM" id="SignalP"/>
    </source>
</evidence>
<dbReference type="InterPro" id="IPR036366">
    <property type="entry name" value="PGBDSf"/>
</dbReference>
<feature type="chain" id="PRO_5004894510" description="N-acetylmuramoyl-L-alanine amidase" evidence="2">
    <location>
        <begin position="32"/>
        <end position="336"/>
    </location>
</feature>
<name>W7J7Y5_9PSEU</name>
<comment type="caution">
    <text evidence="5">The sequence shown here is derived from an EMBL/GenBank/DDBJ whole genome shotgun (WGS) entry which is preliminary data.</text>
</comment>
<dbReference type="InterPro" id="IPR006619">
    <property type="entry name" value="PGRP_domain_met/bac"/>
</dbReference>
<dbReference type="EMBL" id="AYXG01000087">
    <property type="protein sequence ID" value="EWC62144.1"/>
    <property type="molecule type" value="Genomic_DNA"/>
</dbReference>
<evidence type="ECO:0000259" key="4">
    <source>
        <dbReference type="SMART" id="SM00701"/>
    </source>
</evidence>
<protein>
    <recommendedName>
        <fullName evidence="7">N-acetylmuramoyl-L-alanine amidase</fullName>
    </recommendedName>
</protein>
<dbReference type="Pfam" id="PF01471">
    <property type="entry name" value="PG_binding_1"/>
    <property type="match status" value="1"/>
</dbReference>
<evidence type="ECO:0000313" key="5">
    <source>
        <dbReference type="EMBL" id="EWC62144.1"/>
    </source>
</evidence>
<feature type="domain" description="Peptidoglycan recognition protein family" evidence="4">
    <location>
        <begin position="34"/>
        <end position="188"/>
    </location>
</feature>
<proteinExistence type="inferred from homology"/>
<dbReference type="SUPFAM" id="SSF55846">
    <property type="entry name" value="N-acetylmuramoyl-L-alanine amidase-like"/>
    <property type="match status" value="1"/>
</dbReference>
<dbReference type="RefSeq" id="WP_035281882.1">
    <property type="nucleotide sequence ID" value="NZ_AYXG01000087.1"/>
</dbReference>
<dbReference type="Gene3D" id="3.40.80.10">
    <property type="entry name" value="Peptidoglycan recognition protein-like"/>
    <property type="match status" value="1"/>
</dbReference>
<reference evidence="5 6" key="1">
    <citation type="journal article" date="2014" name="Genome Announc.">
        <title>Draft Genome Sequence of the Antitrypanosomally Active Sponge-Associated Bacterium Actinokineospora sp. Strain EG49.</title>
        <authorList>
            <person name="Harjes J."/>
            <person name="Ryu T."/>
            <person name="Abdelmohsen U.R."/>
            <person name="Moitinho-Silva L."/>
            <person name="Horn H."/>
            <person name="Ravasi T."/>
            <person name="Hentschel U."/>
        </authorList>
    </citation>
    <scope>NUCLEOTIDE SEQUENCE [LARGE SCALE GENOMIC DNA]</scope>
    <source>
        <strain evidence="5 6">EG49</strain>
    </source>
</reference>
<dbReference type="Gene3D" id="1.10.101.10">
    <property type="entry name" value="PGBD-like superfamily/PGBD"/>
    <property type="match status" value="1"/>
</dbReference>
<dbReference type="InterPro" id="IPR006311">
    <property type="entry name" value="TAT_signal"/>
</dbReference>
<dbReference type="InterPro" id="IPR002502">
    <property type="entry name" value="Amidase_domain"/>
</dbReference>
<feature type="domain" description="N-acetylmuramoyl-L-alanine amidase" evidence="3">
    <location>
        <begin position="46"/>
        <end position="194"/>
    </location>
</feature>
<dbReference type="PATRIC" id="fig|909613.9.peg.2516"/>
<dbReference type="GO" id="GO:0008745">
    <property type="term" value="F:N-acetylmuramoyl-L-alanine amidase activity"/>
    <property type="evidence" value="ECO:0007669"/>
    <property type="project" value="InterPro"/>
</dbReference>
<evidence type="ECO:0000259" key="3">
    <source>
        <dbReference type="SMART" id="SM00644"/>
    </source>
</evidence>
<dbReference type="PANTHER" id="PTHR11022:SF41">
    <property type="entry name" value="PEPTIDOGLYCAN-RECOGNITION PROTEIN LC-RELATED"/>
    <property type="match status" value="1"/>
</dbReference>
<evidence type="ECO:0000256" key="1">
    <source>
        <dbReference type="ARBA" id="ARBA00007553"/>
    </source>
</evidence>
<dbReference type="PROSITE" id="PS51318">
    <property type="entry name" value="TAT"/>
    <property type="match status" value="1"/>
</dbReference>
<keyword evidence="6" id="KW-1185">Reference proteome</keyword>
<dbReference type="SMART" id="SM00644">
    <property type="entry name" value="Ami_2"/>
    <property type="match status" value="1"/>
</dbReference>
<dbReference type="InterPro" id="IPR015510">
    <property type="entry name" value="PGRP"/>
</dbReference>
<dbReference type="GO" id="GO:0009253">
    <property type="term" value="P:peptidoglycan catabolic process"/>
    <property type="evidence" value="ECO:0007669"/>
    <property type="project" value="InterPro"/>
</dbReference>
<organism evidence="5 6">
    <name type="scientific">Actinokineospora spheciospongiae</name>
    <dbReference type="NCBI Taxonomy" id="909613"/>
    <lineage>
        <taxon>Bacteria</taxon>
        <taxon>Bacillati</taxon>
        <taxon>Actinomycetota</taxon>
        <taxon>Actinomycetes</taxon>
        <taxon>Pseudonocardiales</taxon>
        <taxon>Pseudonocardiaceae</taxon>
        <taxon>Actinokineospora</taxon>
    </lineage>
</organism>
<dbReference type="Pfam" id="PF01510">
    <property type="entry name" value="Amidase_2"/>
    <property type="match status" value="1"/>
</dbReference>
<dbReference type="InterPro" id="IPR002477">
    <property type="entry name" value="Peptidoglycan-bd-like"/>
</dbReference>
<dbReference type="OrthoDB" id="514320at2"/>